<proteinExistence type="predicted"/>
<evidence type="ECO:0000313" key="1">
    <source>
        <dbReference type="EMBL" id="URD98340.1"/>
    </source>
</evidence>
<reference evidence="1" key="1">
    <citation type="submission" date="2022-05" db="EMBL/GenBank/DDBJ databases">
        <title>The Musa troglodytarum L. genome provides insights into the mechanism of non-climacteric behaviour and enrichment of carotenoids.</title>
        <authorList>
            <person name="Wang J."/>
        </authorList>
    </citation>
    <scope>NUCLEOTIDE SEQUENCE</scope>
    <source>
        <tissue evidence="1">Leaf</tissue>
    </source>
</reference>
<name>A0A9E7JYH3_9LILI</name>
<keyword evidence="2" id="KW-1185">Reference proteome</keyword>
<dbReference type="EMBL" id="CP097506">
    <property type="protein sequence ID" value="URD98340.1"/>
    <property type="molecule type" value="Genomic_DNA"/>
</dbReference>
<sequence length="90" mass="9549">MGFDSVDHMGTERGGLYAKMDHGEMAGPRTKTTVAAAAAAASLSGGYGRSTAERFFVSTRLGSFCGRMRGIIRVFALVFFDPIGGQKLLI</sequence>
<dbReference type="AlphaFoldDB" id="A0A9E7JYH3"/>
<protein>
    <submittedName>
        <fullName evidence="1">Uncharacterized protein</fullName>
    </submittedName>
</protein>
<accession>A0A9E7JYH3</accession>
<dbReference type="Proteomes" id="UP001055439">
    <property type="component" value="Chromosome 4"/>
</dbReference>
<evidence type="ECO:0000313" key="2">
    <source>
        <dbReference type="Proteomes" id="UP001055439"/>
    </source>
</evidence>
<organism evidence="1 2">
    <name type="scientific">Musa troglodytarum</name>
    <name type="common">fe'i banana</name>
    <dbReference type="NCBI Taxonomy" id="320322"/>
    <lineage>
        <taxon>Eukaryota</taxon>
        <taxon>Viridiplantae</taxon>
        <taxon>Streptophyta</taxon>
        <taxon>Embryophyta</taxon>
        <taxon>Tracheophyta</taxon>
        <taxon>Spermatophyta</taxon>
        <taxon>Magnoliopsida</taxon>
        <taxon>Liliopsida</taxon>
        <taxon>Zingiberales</taxon>
        <taxon>Musaceae</taxon>
        <taxon>Musa</taxon>
    </lineage>
</organism>
<gene>
    <name evidence="1" type="ORF">MUK42_27049</name>
</gene>